<proteinExistence type="predicted"/>
<organism evidence="1 2">
    <name type="scientific">Nostoc punctiforme FACHB-252</name>
    <dbReference type="NCBI Taxonomy" id="1357509"/>
    <lineage>
        <taxon>Bacteria</taxon>
        <taxon>Bacillati</taxon>
        <taxon>Cyanobacteriota</taxon>
        <taxon>Cyanophyceae</taxon>
        <taxon>Nostocales</taxon>
        <taxon>Nostocaceae</taxon>
        <taxon>Nostoc</taxon>
    </lineage>
</organism>
<dbReference type="Proteomes" id="UP000606396">
    <property type="component" value="Unassembled WGS sequence"/>
</dbReference>
<dbReference type="EMBL" id="JACJTC010000022">
    <property type="protein sequence ID" value="MBD2614999.1"/>
    <property type="molecule type" value="Genomic_DNA"/>
</dbReference>
<name>A0ABR8HIE7_NOSPU</name>
<reference evidence="1 2" key="1">
    <citation type="journal article" date="2020" name="ISME J.">
        <title>Comparative genomics reveals insights into cyanobacterial evolution and habitat adaptation.</title>
        <authorList>
            <person name="Chen M.Y."/>
            <person name="Teng W.K."/>
            <person name="Zhao L."/>
            <person name="Hu C.X."/>
            <person name="Zhou Y.K."/>
            <person name="Han B.P."/>
            <person name="Song L.R."/>
            <person name="Shu W.S."/>
        </authorList>
    </citation>
    <scope>NUCLEOTIDE SEQUENCE [LARGE SCALE GENOMIC DNA]</scope>
    <source>
        <strain evidence="1 2">FACHB-252</strain>
    </source>
</reference>
<sequence length="64" mass="7464">MAIAFNLFIRLRFFRVRWSDRTLHLATLKRTCGNYGMVSREFSCESKPSVVEFTDVSAIYKLAI</sequence>
<evidence type="ECO:0000313" key="1">
    <source>
        <dbReference type="EMBL" id="MBD2614999.1"/>
    </source>
</evidence>
<keyword evidence="2" id="KW-1185">Reference proteome</keyword>
<gene>
    <name evidence="1" type="ORF">H6G94_27610</name>
</gene>
<accession>A0ABR8HIE7</accession>
<evidence type="ECO:0000313" key="2">
    <source>
        <dbReference type="Proteomes" id="UP000606396"/>
    </source>
</evidence>
<dbReference type="RefSeq" id="WP_190951809.1">
    <property type="nucleotide sequence ID" value="NZ_JACJTC010000022.1"/>
</dbReference>
<comment type="caution">
    <text evidence="1">The sequence shown here is derived from an EMBL/GenBank/DDBJ whole genome shotgun (WGS) entry which is preliminary data.</text>
</comment>
<protein>
    <submittedName>
        <fullName evidence="1">Uncharacterized protein</fullName>
    </submittedName>
</protein>